<evidence type="ECO:0000259" key="1">
    <source>
        <dbReference type="Pfam" id="PF00144"/>
    </source>
</evidence>
<dbReference type="InterPro" id="IPR012338">
    <property type="entry name" value="Beta-lactam/transpept-like"/>
</dbReference>
<reference evidence="2 3" key="1">
    <citation type="submission" date="2023-11" db="EMBL/GenBank/DDBJ databases">
        <title>Complete genome of Pseudomonas benzenivorans BA3361.</title>
        <authorList>
            <person name="Shin S.Y."/>
            <person name="Song J."/>
            <person name="Kang H."/>
        </authorList>
    </citation>
    <scope>NUCLEOTIDE SEQUENCE [LARGE SCALE GENOMIC DNA]</scope>
    <source>
        <strain evidence="2 3">HNIBRBA3361</strain>
    </source>
</reference>
<gene>
    <name evidence="2" type="ORF">SBP02_06440</name>
</gene>
<evidence type="ECO:0000313" key="2">
    <source>
        <dbReference type="EMBL" id="WPC06389.1"/>
    </source>
</evidence>
<dbReference type="EMBL" id="CP137892">
    <property type="protein sequence ID" value="WPC06389.1"/>
    <property type="molecule type" value="Genomic_DNA"/>
</dbReference>
<dbReference type="GO" id="GO:0016787">
    <property type="term" value="F:hydrolase activity"/>
    <property type="evidence" value="ECO:0007669"/>
    <property type="project" value="UniProtKB-KW"/>
</dbReference>
<organism evidence="2 3">
    <name type="scientific">Pseudomonas benzenivorans</name>
    <dbReference type="NCBI Taxonomy" id="556533"/>
    <lineage>
        <taxon>Bacteria</taxon>
        <taxon>Pseudomonadati</taxon>
        <taxon>Pseudomonadota</taxon>
        <taxon>Gammaproteobacteria</taxon>
        <taxon>Pseudomonadales</taxon>
        <taxon>Pseudomonadaceae</taxon>
        <taxon>Pseudomonas</taxon>
    </lineage>
</organism>
<dbReference type="InterPro" id="IPR001466">
    <property type="entry name" value="Beta-lactam-related"/>
</dbReference>
<sequence length="381" mass="41167">MQIQGYFDLQFEAVKDAFAALFEDPQERGAALCIQVAGETVVDIWAGVADKDGQQAWHSDTILNLFSCTKPFTAVTALQLVGEGKLELDAPVARYWPEFAAAGKDRITLRHLLSHQAGLPALRQPLPAEALYDWQAMTAALAAEEPWWALGEGHGYAPITYGWLVGELLRRVEGRGPGESIVARTAKPLGLDFHVGLADSEFERVAHISRGKGNLGDAAAQRLLKVTLSEPTALSTRAFTNPPSIMTSTNKPEWRRMQQPAANGHGNARSLAGFYSALLDGRLLESELLDELTREHSCGDDKTLLTCTRFGLGCMLEQPELANATYGMGARAFGHPGAGGSIGFADPERDVAVGFVTNNLGPFVLMDPRAQKLARVLADCL</sequence>
<dbReference type="Pfam" id="PF00144">
    <property type="entry name" value="Beta-lactamase"/>
    <property type="match status" value="1"/>
</dbReference>
<feature type="domain" description="Beta-lactamase-related" evidence="1">
    <location>
        <begin position="18"/>
        <end position="371"/>
    </location>
</feature>
<dbReference type="InterPro" id="IPR052907">
    <property type="entry name" value="Beta-lactamase/esterase"/>
</dbReference>
<dbReference type="RefSeq" id="WP_318645566.1">
    <property type="nucleotide sequence ID" value="NZ_CP137892.1"/>
</dbReference>
<dbReference type="SUPFAM" id="SSF56601">
    <property type="entry name" value="beta-lactamase/transpeptidase-like"/>
    <property type="match status" value="1"/>
</dbReference>
<evidence type="ECO:0000313" key="3">
    <source>
        <dbReference type="Proteomes" id="UP001305928"/>
    </source>
</evidence>
<keyword evidence="3" id="KW-1185">Reference proteome</keyword>
<name>A0ABZ0PYZ3_9PSED</name>
<keyword evidence="2" id="KW-0378">Hydrolase</keyword>
<dbReference type="PANTHER" id="PTHR43319:SF3">
    <property type="entry name" value="BETA-LACTAMASE-RELATED DOMAIN-CONTAINING PROTEIN"/>
    <property type="match status" value="1"/>
</dbReference>
<proteinExistence type="predicted"/>
<protein>
    <submittedName>
        <fullName evidence="2">Serine hydrolase domain-containing protein</fullName>
        <ecNumber evidence="2">3.1.1.103</ecNumber>
    </submittedName>
</protein>
<dbReference type="PANTHER" id="PTHR43319">
    <property type="entry name" value="BETA-LACTAMASE-RELATED"/>
    <property type="match status" value="1"/>
</dbReference>
<accession>A0ABZ0PYZ3</accession>
<dbReference type="EC" id="3.1.1.103" evidence="2"/>
<dbReference type="Proteomes" id="UP001305928">
    <property type="component" value="Chromosome"/>
</dbReference>
<dbReference type="Gene3D" id="3.40.710.10">
    <property type="entry name" value="DD-peptidase/beta-lactamase superfamily"/>
    <property type="match status" value="1"/>
</dbReference>